<sequence>MKGLEMESMPKKAMDPSRLYRFMDSPSTFNEESRHRPATHSGVIQRSWNGENCDMTPFARLDTRGKVILLENDSIRTTVLGTKPTFEPSLHIRSLEETILARAGPGQEGKSLVVVRPESVQNNATVDATALGYTFVASTQLQEGIMTPAQRRERLHFTTASEKATAIQKRGEMKERRLVQLMRHQYPAGVMGLDCPHNSQTQVYTQSAELLEKQRRHTDHQRDSRETNLRSKSTSISKLGYSYLQQDDSIKSPHVTKVCQEKIKFQTTYTDTHSRLFNETPPIWYPERTLGSTMKLSGVAPWMLGLIAVAAHDTSLEIGDNSYVVRLHASVADALRQINQRSAYDDVDVTTIPGEPMPMTTNNEKQYVCYVPEVAEVGDSVDEDVKQTRLEIVREISSKLRPNCVAQNDPSGTYLYEICNFKQIHRTEVNPDTKHPKIATRTQIGVFERDAEDKVLFDYEILKTAQNVPVPDVDLEGLLYTQYHGNVIVQFACADNVGQSIVGMHLPSDGSSKTAFLVGSRSFCLDKYAESAMDLDIDRFLKPLTSGKMCIKRTEGKKRKAKESSKALSGWWTYEVCFGNKISQYHREQTGEITSEFSLGEWSDAANEALRVNRKAILSEFMDGTHDKEQPAYDEVYDNGTPCDALDRTRTTRLMLFCPSIKSQPPYIISVQETSTCAYTIKVATPQICFHPYFAKEDQRLADLSQVIHCVPSEESTINESIPSTSPASKDEL</sequence>
<dbReference type="GO" id="GO:0005788">
    <property type="term" value="C:endoplasmic reticulum lumen"/>
    <property type="evidence" value="ECO:0007669"/>
    <property type="project" value="TreeGrafter"/>
</dbReference>
<dbReference type="AlphaFoldDB" id="A0A1V9ZCG3"/>
<keyword evidence="3" id="KW-0256">Endoplasmic reticulum</keyword>
<evidence type="ECO:0000313" key="7">
    <source>
        <dbReference type="EMBL" id="OQR95696.1"/>
    </source>
</evidence>
<evidence type="ECO:0000256" key="2">
    <source>
        <dbReference type="ARBA" id="ARBA00022729"/>
    </source>
</evidence>
<organism evidence="7 8">
    <name type="scientific">Thraustotheca clavata</name>
    <dbReference type="NCBI Taxonomy" id="74557"/>
    <lineage>
        <taxon>Eukaryota</taxon>
        <taxon>Sar</taxon>
        <taxon>Stramenopiles</taxon>
        <taxon>Oomycota</taxon>
        <taxon>Saprolegniomycetes</taxon>
        <taxon>Saprolegniales</taxon>
        <taxon>Achlyaceae</taxon>
        <taxon>Thraustotheca</taxon>
    </lineage>
</organism>
<dbReference type="STRING" id="74557.A0A1V9ZCG3"/>
<evidence type="ECO:0000256" key="4">
    <source>
        <dbReference type="ARBA" id="ARBA00023157"/>
    </source>
</evidence>
<name>A0A1V9ZCG3_9STRA</name>
<dbReference type="PANTHER" id="PTHR15414:SF0">
    <property type="entry name" value="ENDOPLASMIC RETICULUM LECTIN 1"/>
    <property type="match status" value="1"/>
</dbReference>
<keyword evidence="8" id="KW-1185">Reference proteome</keyword>
<feature type="region of interest" description="Disordered" evidence="5">
    <location>
        <begin position="213"/>
        <end position="233"/>
    </location>
</feature>
<feature type="domain" description="MRH" evidence="6">
    <location>
        <begin position="548"/>
        <end position="691"/>
    </location>
</feature>
<accession>A0A1V9ZCG3</accession>
<comment type="subcellular location">
    <subcellularLocation>
        <location evidence="1">Endoplasmic reticulum</location>
    </subcellularLocation>
</comment>
<dbReference type="OrthoDB" id="448954at2759"/>
<dbReference type="Gene3D" id="2.70.130.10">
    <property type="entry name" value="Mannose-6-phosphate receptor binding domain"/>
    <property type="match status" value="1"/>
</dbReference>
<evidence type="ECO:0000256" key="3">
    <source>
        <dbReference type="ARBA" id="ARBA00022824"/>
    </source>
</evidence>
<dbReference type="EMBL" id="JNBS01002057">
    <property type="protein sequence ID" value="OQR95696.1"/>
    <property type="molecule type" value="Genomic_DNA"/>
</dbReference>
<evidence type="ECO:0000259" key="6">
    <source>
        <dbReference type="PROSITE" id="PS51914"/>
    </source>
</evidence>
<keyword evidence="2" id="KW-0732">Signal</keyword>
<dbReference type="InterPro" id="IPR012913">
    <property type="entry name" value="OS9-like_dom"/>
</dbReference>
<dbReference type="Pfam" id="PF07915">
    <property type="entry name" value="PRKCSH"/>
    <property type="match status" value="1"/>
</dbReference>
<gene>
    <name evidence="7" type="ORF">THRCLA_07645</name>
</gene>
<dbReference type="PANTHER" id="PTHR15414">
    <property type="entry name" value="OS-9-RELATED"/>
    <property type="match status" value="1"/>
</dbReference>
<proteinExistence type="predicted"/>
<keyword evidence="4" id="KW-1015">Disulfide bond</keyword>
<evidence type="ECO:0000256" key="1">
    <source>
        <dbReference type="ARBA" id="ARBA00004240"/>
    </source>
</evidence>
<dbReference type="GO" id="GO:0030970">
    <property type="term" value="P:retrograde protein transport, ER to cytosol"/>
    <property type="evidence" value="ECO:0007669"/>
    <property type="project" value="TreeGrafter"/>
</dbReference>
<dbReference type="SUPFAM" id="SSF50911">
    <property type="entry name" value="Mannose 6-phosphate receptor domain"/>
    <property type="match status" value="1"/>
</dbReference>
<dbReference type="GO" id="GO:0030968">
    <property type="term" value="P:endoplasmic reticulum unfolded protein response"/>
    <property type="evidence" value="ECO:0007669"/>
    <property type="project" value="InterPro"/>
</dbReference>
<protein>
    <recommendedName>
        <fullName evidence="6">MRH domain-containing protein</fullName>
    </recommendedName>
</protein>
<dbReference type="Proteomes" id="UP000243217">
    <property type="component" value="Unassembled WGS sequence"/>
</dbReference>
<feature type="compositionally biased region" description="Basic and acidic residues" evidence="5">
    <location>
        <begin position="220"/>
        <end position="229"/>
    </location>
</feature>
<evidence type="ECO:0000313" key="8">
    <source>
        <dbReference type="Proteomes" id="UP000243217"/>
    </source>
</evidence>
<dbReference type="InterPro" id="IPR009011">
    <property type="entry name" value="Man6P_isomerase_rcpt-bd_dom_sf"/>
</dbReference>
<dbReference type="InterPro" id="IPR044865">
    <property type="entry name" value="MRH_dom"/>
</dbReference>
<evidence type="ECO:0000256" key="5">
    <source>
        <dbReference type="SAM" id="MobiDB-lite"/>
    </source>
</evidence>
<dbReference type="InterPro" id="IPR045149">
    <property type="entry name" value="OS-9-like"/>
</dbReference>
<comment type="caution">
    <text evidence="7">The sequence shown here is derived from an EMBL/GenBank/DDBJ whole genome shotgun (WGS) entry which is preliminary data.</text>
</comment>
<dbReference type="PROSITE" id="PS51914">
    <property type="entry name" value="MRH"/>
    <property type="match status" value="1"/>
</dbReference>
<reference evidence="7 8" key="1">
    <citation type="journal article" date="2014" name="Genome Biol. Evol.">
        <title>The secreted proteins of Achlya hypogyna and Thraustotheca clavata identify the ancestral oomycete secretome and reveal gene acquisitions by horizontal gene transfer.</title>
        <authorList>
            <person name="Misner I."/>
            <person name="Blouin N."/>
            <person name="Leonard G."/>
            <person name="Richards T.A."/>
            <person name="Lane C.E."/>
        </authorList>
    </citation>
    <scope>NUCLEOTIDE SEQUENCE [LARGE SCALE GENOMIC DNA]</scope>
    <source>
        <strain evidence="7 8">ATCC 34112</strain>
    </source>
</reference>